<protein>
    <recommendedName>
        <fullName evidence="7">Reverse transcriptase RNase H-like domain-containing protein</fullName>
    </recommendedName>
</protein>
<evidence type="ECO:0000256" key="4">
    <source>
        <dbReference type="ARBA" id="ARBA00022759"/>
    </source>
</evidence>
<gene>
    <name evidence="8" type="ORF">HOLleu_44554</name>
</gene>
<dbReference type="GO" id="GO:0004519">
    <property type="term" value="F:endonuclease activity"/>
    <property type="evidence" value="ECO:0007669"/>
    <property type="project" value="UniProtKB-KW"/>
</dbReference>
<evidence type="ECO:0000256" key="3">
    <source>
        <dbReference type="ARBA" id="ARBA00022722"/>
    </source>
</evidence>
<keyword evidence="5" id="KW-0378">Hydrolase</keyword>
<dbReference type="Proteomes" id="UP001152320">
    <property type="component" value="Unassembled WGS sequence"/>
</dbReference>
<reference evidence="8" key="1">
    <citation type="submission" date="2021-10" db="EMBL/GenBank/DDBJ databases">
        <title>Tropical sea cucumber genome reveals ecological adaptation and Cuvierian tubules defense mechanism.</title>
        <authorList>
            <person name="Chen T."/>
        </authorList>
    </citation>
    <scope>NUCLEOTIDE SEQUENCE</scope>
    <source>
        <strain evidence="8">Nanhai2018</strain>
        <tissue evidence="8">Muscle</tissue>
    </source>
</reference>
<evidence type="ECO:0000256" key="6">
    <source>
        <dbReference type="ARBA" id="ARBA00022918"/>
    </source>
</evidence>
<keyword evidence="3" id="KW-0540">Nuclease</keyword>
<evidence type="ECO:0000313" key="8">
    <source>
        <dbReference type="EMBL" id="KAJ8017804.1"/>
    </source>
</evidence>
<dbReference type="GO" id="GO:0016787">
    <property type="term" value="F:hydrolase activity"/>
    <property type="evidence" value="ECO:0007669"/>
    <property type="project" value="UniProtKB-KW"/>
</dbReference>
<evidence type="ECO:0000256" key="5">
    <source>
        <dbReference type="ARBA" id="ARBA00022801"/>
    </source>
</evidence>
<evidence type="ECO:0000259" key="7">
    <source>
        <dbReference type="Pfam" id="PF17917"/>
    </source>
</evidence>
<dbReference type="EMBL" id="JAIZAY010000984">
    <property type="protein sequence ID" value="KAJ8017804.1"/>
    <property type="molecule type" value="Genomic_DNA"/>
</dbReference>
<evidence type="ECO:0000313" key="9">
    <source>
        <dbReference type="Proteomes" id="UP001152320"/>
    </source>
</evidence>
<keyword evidence="4" id="KW-0255">Endonuclease</keyword>
<evidence type="ECO:0000256" key="1">
    <source>
        <dbReference type="ARBA" id="ARBA00022679"/>
    </source>
</evidence>
<keyword evidence="6" id="KW-0695">RNA-directed DNA polymerase</keyword>
<keyword evidence="2" id="KW-0548">Nucleotidyltransferase</keyword>
<accession>A0A9Q0YCB4</accession>
<organism evidence="8 9">
    <name type="scientific">Holothuria leucospilota</name>
    <name type="common">Black long sea cucumber</name>
    <name type="synonym">Mertensiothuria leucospilota</name>
    <dbReference type="NCBI Taxonomy" id="206669"/>
    <lineage>
        <taxon>Eukaryota</taxon>
        <taxon>Metazoa</taxon>
        <taxon>Echinodermata</taxon>
        <taxon>Eleutherozoa</taxon>
        <taxon>Echinozoa</taxon>
        <taxon>Holothuroidea</taxon>
        <taxon>Aspidochirotacea</taxon>
        <taxon>Aspidochirotida</taxon>
        <taxon>Holothuriidae</taxon>
        <taxon>Holothuria</taxon>
    </lineage>
</organism>
<dbReference type="GO" id="GO:0003964">
    <property type="term" value="F:RNA-directed DNA polymerase activity"/>
    <property type="evidence" value="ECO:0007669"/>
    <property type="project" value="UniProtKB-KW"/>
</dbReference>
<keyword evidence="1" id="KW-0808">Transferase</keyword>
<sequence>MGNYREVEVLKTYLTGAKISVVYTDHNPLVHLSSAQLGATEQRWVARLASYDFEIKKRIMSSYL</sequence>
<dbReference type="Pfam" id="PF17917">
    <property type="entry name" value="RT_RNaseH"/>
    <property type="match status" value="1"/>
</dbReference>
<dbReference type="InterPro" id="IPR041373">
    <property type="entry name" value="RT_RNaseH"/>
</dbReference>
<feature type="domain" description="Reverse transcriptase RNase H-like" evidence="7">
    <location>
        <begin position="7"/>
        <end position="51"/>
    </location>
</feature>
<name>A0A9Q0YCB4_HOLLE</name>
<dbReference type="OrthoDB" id="4369127at2759"/>
<evidence type="ECO:0000256" key="2">
    <source>
        <dbReference type="ARBA" id="ARBA00022695"/>
    </source>
</evidence>
<dbReference type="AlphaFoldDB" id="A0A9Q0YCB4"/>
<comment type="caution">
    <text evidence="8">The sequence shown here is derived from an EMBL/GenBank/DDBJ whole genome shotgun (WGS) entry which is preliminary data.</text>
</comment>
<proteinExistence type="predicted"/>
<keyword evidence="9" id="KW-1185">Reference proteome</keyword>